<dbReference type="GO" id="GO:0071949">
    <property type="term" value="F:FAD binding"/>
    <property type="evidence" value="ECO:0007669"/>
    <property type="project" value="InterPro"/>
</dbReference>
<dbReference type="InterPro" id="IPR036188">
    <property type="entry name" value="FAD/NAD-bd_sf"/>
</dbReference>
<dbReference type="EMBL" id="VNIQ01000002">
    <property type="protein sequence ID" value="TYQ06497.1"/>
    <property type="molecule type" value="Genomic_DNA"/>
</dbReference>
<dbReference type="Pfam" id="PF01494">
    <property type="entry name" value="FAD_binding_3"/>
    <property type="match status" value="2"/>
</dbReference>
<evidence type="ECO:0000259" key="3">
    <source>
        <dbReference type="Pfam" id="PF01494"/>
    </source>
</evidence>
<comment type="caution">
    <text evidence="4">The sequence shown here is derived from an EMBL/GenBank/DDBJ whole genome shotgun (WGS) entry which is preliminary data.</text>
</comment>
<dbReference type="InterPro" id="IPR002938">
    <property type="entry name" value="FAD-bd"/>
</dbReference>
<organism evidence="4">
    <name type="scientific">Nocardia globerula</name>
    <dbReference type="NCBI Taxonomy" id="1818"/>
    <lineage>
        <taxon>Bacteria</taxon>
        <taxon>Bacillati</taxon>
        <taxon>Actinomycetota</taxon>
        <taxon>Actinomycetes</taxon>
        <taxon>Mycobacteriales</taxon>
        <taxon>Nocardiaceae</taxon>
        <taxon>Nocardia</taxon>
    </lineage>
</organism>
<dbReference type="InterPro" id="IPR050493">
    <property type="entry name" value="FAD-dep_Monooxygenase_BioMet"/>
</dbReference>
<dbReference type="AlphaFoldDB" id="A0A652YTN2"/>
<protein>
    <submittedName>
        <fullName evidence="4">2-polyprenyl-6-methoxyphenol hydroxylase-like FAD-dependent oxidoreductase</fullName>
    </submittedName>
</protein>
<dbReference type="Gene3D" id="3.50.50.60">
    <property type="entry name" value="FAD/NAD(P)-binding domain"/>
    <property type="match status" value="1"/>
</dbReference>
<feature type="domain" description="FAD-binding" evidence="3">
    <location>
        <begin position="145"/>
        <end position="294"/>
    </location>
</feature>
<proteinExistence type="predicted"/>
<feature type="domain" description="FAD-binding" evidence="3">
    <location>
        <begin position="4"/>
        <end position="79"/>
    </location>
</feature>
<sequence>MHTAGIIGGGIGGLATTLALANAGWSVTVFEQAPVLAEVGAGITLWPNALAALDHLGVGDEIRSRAAPGWVGGIRNRQGRWLMRTSEERFRALHGNFVAMHRGDLVDVLHTALPESVTLRFGGAVTGIDVGGAIRCGDRLEEFDLIVGADGIDSLTRRTMFPEYPVPQSLGVRAWRWIVDDFGSVDVGGILGAGGEFGIVPLGNGRLYVFAAARLSKGAPDPSLDDFLHWPSPVPELISAVVPERILRHDIRDLPALPSFVRDSVVLVGDAAHAMGPHLGQGACQALEDAVALSAHAHDLATYDYLRTKRTHRLQKRSRQSARTILTRGVGATLARDLVLRALPTEVFLRGLGSNFSTRHMM</sequence>
<dbReference type="PANTHER" id="PTHR13789:SF309">
    <property type="entry name" value="PUTATIVE (AFU_ORTHOLOGUE AFUA_6G14510)-RELATED"/>
    <property type="match status" value="1"/>
</dbReference>
<name>A0A652YTN2_NOCGL</name>
<gene>
    <name evidence="4" type="ORF">FNL38_102633</name>
</gene>
<reference evidence="4" key="1">
    <citation type="submission" date="2019-07" db="EMBL/GenBank/DDBJ databases">
        <title>Genomic Encyclopedia of Type Strains, Phase IV (KMG-IV): sequencing the most valuable type-strain genomes for metagenomic binning, comparative biology and taxonomic classification.</title>
        <authorList>
            <person name="Goeker M."/>
        </authorList>
    </citation>
    <scope>NUCLEOTIDE SEQUENCE</scope>
    <source>
        <strain evidence="4">DSM 44596</strain>
    </source>
</reference>
<dbReference type="PANTHER" id="PTHR13789">
    <property type="entry name" value="MONOOXYGENASE"/>
    <property type="match status" value="1"/>
</dbReference>
<dbReference type="GO" id="GO:0004497">
    <property type="term" value="F:monooxygenase activity"/>
    <property type="evidence" value="ECO:0007669"/>
    <property type="project" value="UniProtKB-KW"/>
</dbReference>
<accession>A0A652YTN2</accession>
<evidence type="ECO:0000256" key="2">
    <source>
        <dbReference type="ARBA" id="ARBA00023033"/>
    </source>
</evidence>
<evidence type="ECO:0000256" key="1">
    <source>
        <dbReference type="ARBA" id="ARBA00023002"/>
    </source>
</evidence>
<dbReference type="PRINTS" id="PR00420">
    <property type="entry name" value="RNGMNOXGNASE"/>
</dbReference>
<keyword evidence="2" id="KW-0503">Monooxygenase</keyword>
<evidence type="ECO:0000313" key="4">
    <source>
        <dbReference type="EMBL" id="TYQ06497.1"/>
    </source>
</evidence>
<dbReference type="SUPFAM" id="SSF51905">
    <property type="entry name" value="FAD/NAD(P)-binding domain"/>
    <property type="match status" value="1"/>
</dbReference>
<keyword evidence="1" id="KW-0560">Oxidoreductase</keyword>